<dbReference type="AlphaFoldDB" id="A0A423UIE3"/>
<comment type="similarity">
    <text evidence="3">In the N-terminal section; belongs to the phytochrome family.</text>
</comment>
<keyword evidence="11" id="KW-1133">Transmembrane helix</keyword>
<keyword evidence="12" id="KW-0732">Signal</keyword>
<dbReference type="PANTHER" id="PTHR45339:SF1">
    <property type="entry name" value="HYBRID SIGNAL TRANSDUCTION HISTIDINE KINASE J"/>
    <property type="match status" value="1"/>
</dbReference>
<dbReference type="SUPFAM" id="SSF47384">
    <property type="entry name" value="Homodimeric domain of signal transducing histidine kinase"/>
    <property type="match status" value="1"/>
</dbReference>
<keyword evidence="11" id="KW-0812">Transmembrane</keyword>
<dbReference type="InterPro" id="IPR003594">
    <property type="entry name" value="HATPase_dom"/>
</dbReference>
<evidence type="ECO:0000256" key="2">
    <source>
        <dbReference type="ARBA" id="ARBA00004236"/>
    </source>
</evidence>
<dbReference type="Gene3D" id="3.40.50.2300">
    <property type="match status" value="1"/>
</dbReference>
<comment type="subcellular location">
    <subcellularLocation>
        <location evidence="2">Cell membrane</location>
    </subcellularLocation>
</comment>
<keyword evidence="6 15" id="KW-0808">Transferase</keyword>
<dbReference type="PROSITE" id="PS50110">
    <property type="entry name" value="RESPONSE_REGULATORY"/>
    <property type="match status" value="1"/>
</dbReference>
<dbReference type="SMART" id="SM00448">
    <property type="entry name" value="REC"/>
    <property type="match status" value="1"/>
</dbReference>
<evidence type="ECO:0000256" key="1">
    <source>
        <dbReference type="ARBA" id="ARBA00000085"/>
    </source>
</evidence>
<feature type="modified residue" description="4-aspartylphosphate" evidence="9">
    <location>
        <position position="883"/>
    </location>
</feature>
<name>A0A423UIE3_9ACTN</name>
<dbReference type="SUPFAM" id="SSF52172">
    <property type="entry name" value="CheY-like"/>
    <property type="match status" value="1"/>
</dbReference>
<evidence type="ECO:0000259" key="14">
    <source>
        <dbReference type="PROSITE" id="PS50110"/>
    </source>
</evidence>
<dbReference type="InterPro" id="IPR036890">
    <property type="entry name" value="HATPase_C_sf"/>
</dbReference>
<keyword evidence="6 15" id="KW-0418">Kinase</keyword>
<evidence type="ECO:0000259" key="13">
    <source>
        <dbReference type="PROSITE" id="PS50109"/>
    </source>
</evidence>
<dbReference type="SUPFAM" id="SSF55874">
    <property type="entry name" value="ATPase domain of HSP90 chaperone/DNA topoisomerase II/histidine kinase"/>
    <property type="match status" value="1"/>
</dbReference>
<dbReference type="GO" id="GO:0000155">
    <property type="term" value="F:phosphorelay sensor kinase activity"/>
    <property type="evidence" value="ECO:0007669"/>
    <property type="project" value="InterPro"/>
</dbReference>
<dbReference type="Gene3D" id="1.10.287.130">
    <property type="match status" value="1"/>
</dbReference>
<evidence type="ECO:0000313" key="15">
    <source>
        <dbReference type="EMBL" id="ROT88885.1"/>
    </source>
</evidence>
<keyword evidence="11" id="KW-0472">Membrane</keyword>
<accession>A0A423UIE3</accession>
<dbReference type="SMART" id="SM00062">
    <property type="entry name" value="PBPb"/>
    <property type="match status" value="1"/>
</dbReference>
<dbReference type="Pfam" id="PF00072">
    <property type="entry name" value="Response_reg"/>
    <property type="match status" value="1"/>
</dbReference>
<dbReference type="PRINTS" id="PR00344">
    <property type="entry name" value="BCTRLSENSOR"/>
</dbReference>
<dbReference type="SUPFAM" id="SSF53850">
    <property type="entry name" value="Periplasmic binding protein-like II"/>
    <property type="match status" value="2"/>
</dbReference>
<evidence type="ECO:0000256" key="10">
    <source>
        <dbReference type="SAM" id="MobiDB-lite"/>
    </source>
</evidence>
<dbReference type="Pfam" id="PF00497">
    <property type="entry name" value="SBP_bac_3"/>
    <property type="match status" value="2"/>
</dbReference>
<dbReference type="CDD" id="cd00082">
    <property type="entry name" value="HisKA"/>
    <property type="match status" value="1"/>
</dbReference>
<gene>
    <name evidence="15" type="ORF">DMP12_10530</name>
</gene>
<feature type="chain" id="PRO_5019035420" description="Circadian input-output histidine kinase CikA" evidence="12">
    <location>
        <begin position="28"/>
        <end position="956"/>
    </location>
</feature>
<dbReference type="SMART" id="SM00388">
    <property type="entry name" value="HisKA"/>
    <property type="match status" value="1"/>
</dbReference>
<dbReference type="Gene3D" id="3.40.190.10">
    <property type="entry name" value="Periplasmic binding protein-like II"/>
    <property type="match status" value="3"/>
</dbReference>
<evidence type="ECO:0000256" key="5">
    <source>
        <dbReference type="ARBA" id="ARBA00022553"/>
    </source>
</evidence>
<dbReference type="Gene3D" id="3.30.565.10">
    <property type="entry name" value="Histidine kinase-like ATPase, C-terminal domain"/>
    <property type="match status" value="1"/>
</dbReference>
<dbReference type="CDD" id="cd17546">
    <property type="entry name" value="REC_hyHK_CKI1_RcsC-like"/>
    <property type="match status" value="1"/>
</dbReference>
<dbReference type="InterPro" id="IPR003661">
    <property type="entry name" value="HisK_dim/P_dom"/>
</dbReference>
<reference evidence="16" key="1">
    <citation type="submission" date="2018-05" db="EMBL/GenBank/DDBJ databases">
        <title>Genome Sequencing of selected type strains of the family Eggerthellaceae.</title>
        <authorList>
            <person name="Danylec N."/>
            <person name="Stoll D.A."/>
            <person name="Doetsch A."/>
            <person name="Huch M."/>
        </authorList>
    </citation>
    <scope>NUCLEOTIDE SEQUENCE [LARGE SCALE GENOMIC DNA]</scope>
    <source>
        <strain evidence="16">DSM 27213</strain>
    </source>
</reference>
<feature type="compositionally biased region" description="Low complexity" evidence="10">
    <location>
        <begin position="36"/>
        <end position="51"/>
    </location>
</feature>
<evidence type="ECO:0000256" key="8">
    <source>
        <dbReference type="ARBA" id="ARBA00074306"/>
    </source>
</evidence>
<comment type="caution">
    <text evidence="15">The sequence shown here is derived from an EMBL/GenBank/DDBJ whole genome shotgun (WGS) entry which is preliminary data.</text>
</comment>
<sequence length="956" mass="102188">MGKWAARIVCLALAAALSAPSASLAFAQERAASASDEAPAASGAEGGPAAAGTGGTQGADAGAEDQGRLVRVAFPQAEGLSMVDERGRRSGVLYDWLVEIAKYTGWRYEFVEGSVNELVKQTMAGSVDLMGGMFYREQLDESLDYSVFSMGSNRSLVIGPSDDDSVAGFDLRTLNGKTIGTYANATEKIRRLENFLEFNGLDCTVLRLDLASYESCLDDGTADLMLGSDVEMKDGCKVVAEFDGEQHYLAVPEGSDLMAGIDEAMRQIYAADPNFSRSLYARYFPDDYASPIAFSEADRAYVAQAREVRVAVTAGQYPLYYEHDGLYQGIAKDVLDRIAERTGLSFRFVHADSYQGALDLVAAGEADVAGCFMDDEQTAGDQGLALTKGYATLGEVVFRSKFSAQSSGGPVIAQLQGRAAPEGQEGAEMVWLPTYADCLEAVNTGRADLTSMPASFAECLFTERSYGNVAPATADHTETSFSLALPRPVDSGLYSVLSKAVNSFTDDELEALYSRNAVALGNRSATVESFVSDNPLLVVVLSLVFFLLVGAIAIIVTGSKVRSCMMALKLEKAEETGRAKADFLSRMSHEIRTPMNAIIGLSNVASLSGEATPAIRSDLERINTSAQFLLSLVNDILDMSKIQNDKMHIEVAPLRLASLASRLESMFGIQAQEKGICLKVVCETEAVVVGDDVRLQQVLANLLSNAFKFTDAGGTISLRIEEAQPGGGGEGPTYRFSVCDDGAGIRPEDLERIFDSFEQAAENHRNAQGTGLGLAISSNLVRLMGGKLEVESQVGAGSEFHFTLRLPSGRPEDLDAQGVDDPAPRSLAGTRALLAEDNDLNAEIAAALLDMEGVAVDRAANGREAVDLFASAEPGRYDFVLMDVKMPVLDGLGAAAEIRALPRHDARDVPIVALTANTFQEDRDDAAAAGMDGFIPKPFDARQLYETLRSFLPPEG</sequence>
<feature type="region of interest" description="Disordered" evidence="10">
    <location>
        <begin position="36"/>
        <end position="63"/>
    </location>
</feature>
<feature type="transmembrane region" description="Helical" evidence="11">
    <location>
        <begin position="536"/>
        <end position="556"/>
    </location>
</feature>
<evidence type="ECO:0000256" key="4">
    <source>
        <dbReference type="ARBA" id="ARBA00012438"/>
    </source>
</evidence>
<organism evidence="15 16">
    <name type="scientific">Gordonibacter urolithinfaciens</name>
    <dbReference type="NCBI Taxonomy" id="1335613"/>
    <lineage>
        <taxon>Bacteria</taxon>
        <taxon>Bacillati</taxon>
        <taxon>Actinomycetota</taxon>
        <taxon>Coriobacteriia</taxon>
        <taxon>Eggerthellales</taxon>
        <taxon>Eggerthellaceae</taxon>
        <taxon>Gordonibacter</taxon>
    </lineage>
</organism>
<dbReference type="InterPro" id="IPR005467">
    <property type="entry name" value="His_kinase_dom"/>
</dbReference>
<protein>
    <recommendedName>
        <fullName evidence="8">Circadian input-output histidine kinase CikA</fullName>
        <ecNumber evidence="4">2.7.13.3</ecNumber>
    </recommendedName>
</protein>
<dbReference type="GO" id="GO:0005886">
    <property type="term" value="C:plasma membrane"/>
    <property type="evidence" value="ECO:0007669"/>
    <property type="project" value="UniProtKB-SubCell"/>
</dbReference>
<dbReference type="EC" id="2.7.13.3" evidence="4"/>
<dbReference type="CDD" id="cd16922">
    <property type="entry name" value="HATPase_EvgS-ArcB-TorS-like"/>
    <property type="match status" value="1"/>
</dbReference>
<evidence type="ECO:0000256" key="3">
    <source>
        <dbReference type="ARBA" id="ARBA00006402"/>
    </source>
</evidence>
<dbReference type="InterPro" id="IPR004358">
    <property type="entry name" value="Sig_transdc_His_kin-like_C"/>
</dbReference>
<dbReference type="RefSeq" id="WP_096228345.1">
    <property type="nucleotide sequence ID" value="NZ_CP168029.1"/>
</dbReference>
<evidence type="ECO:0000256" key="7">
    <source>
        <dbReference type="ARBA" id="ARBA00023012"/>
    </source>
</evidence>
<proteinExistence type="inferred from homology"/>
<dbReference type="Pfam" id="PF02518">
    <property type="entry name" value="HATPase_c"/>
    <property type="match status" value="1"/>
</dbReference>
<keyword evidence="5 9" id="KW-0597">Phosphoprotein</keyword>
<dbReference type="PANTHER" id="PTHR45339">
    <property type="entry name" value="HYBRID SIGNAL TRANSDUCTION HISTIDINE KINASE J"/>
    <property type="match status" value="1"/>
</dbReference>
<evidence type="ECO:0000256" key="6">
    <source>
        <dbReference type="ARBA" id="ARBA00022777"/>
    </source>
</evidence>
<dbReference type="SMART" id="SM00387">
    <property type="entry name" value="HATPase_c"/>
    <property type="match status" value="1"/>
</dbReference>
<comment type="catalytic activity">
    <reaction evidence="1">
        <text>ATP + protein L-histidine = ADP + protein N-phospho-L-histidine.</text>
        <dbReference type="EC" id="2.7.13.3"/>
    </reaction>
</comment>
<keyword evidence="7" id="KW-0902">Two-component regulatory system</keyword>
<dbReference type="Pfam" id="PF00512">
    <property type="entry name" value="HisKA"/>
    <property type="match status" value="1"/>
</dbReference>
<dbReference type="InterPro" id="IPR001789">
    <property type="entry name" value="Sig_transdc_resp-reg_receiver"/>
</dbReference>
<dbReference type="FunFam" id="3.30.565.10:FF:000010">
    <property type="entry name" value="Sensor histidine kinase RcsC"/>
    <property type="match status" value="1"/>
</dbReference>
<evidence type="ECO:0000256" key="12">
    <source>
        <dbReference type="SAM" id="SignalP"/>
    </source>
</evidence>
<dbReference type="Proteomes" id="UP000285258">
    <property type="component" value="Unassembled WGS sequence"/>
</dbReference>
<feature type="domain" description="Response regulatory" evidence="14">
    <location>
        <begin position="831"/>
        <end position="952"/>
    </location>
</feature>
<dbReference type="InterPro" id="IPR036097">
    <property type="entry name" value="HisK_dim/P_sf"/>
</dbReference>
<evidence type="ECO:0000256" key="9">
    <source>
        <dbReference type="PROSITE-ProRule" id="PRU00169"/>
    </source>
</evidence>
<dbReference type="InterPro" id="IPR001638">
    <property type="entry name" value="Solute-binding_3/MltF_N"/>
</dbReference>
<feature type="signal peptide" evidence="12">
    <location>
        <begin position="1"/>
        <end position="27"/>
    </location>
</feature>
<evidence type="ECO:0000313" key="16">
    <source>
        <dbReference type="Proteomes" id="UP000285258"/>
    </source>
</evidence>
<evidence type="ECO:0000256" key="11">
    <source>
        <dbReference type="SAM" id="Phobius"/>
    </source>
</evidence>
<feature type="domain" description="Histidine kinase" evidence="13">
    <location>
        <begin position="586"/>
        <end position="808"/>
    </location>
</feature>
<dbReference type="EMBL" id="QIBW01000013">
    <property type="protein sequence ID" value="ROT88885.1"/>
    <property type="molecule type" value="Genomic_DNA"/>
</dbReference>
<dbReference type="PROSITE" id="PS50109">
    <property type="entry name" value="HIS_KIN"/>
    <property type="match status" value="1"/>
</dbReference>
<dbReference type="InterPro" id="IPR011006">
    <property type="entry name" value="CheY-like_superfamily"/>
</dbReference>